<comment type="caution">
    <text evidence="1">The sequence shown here is derived from an EMBL/GenBank/DDBJ whole genome shotgun (WGS) entry which is preliminary data.</text>
</comment>
<dbReference type="Gramene" id="FCD_00028294-RA">
    <property type="protein sequence ID" value="FCD_00028294-RA:cds"/>
    <property type="gene ID" value="FCD_00028294"/>
</dbReference>
<reference evidence="1" key="1">
    <citation type="submission" date="2023-07" db="EMBL/GenBank/DDBJ databases">
        <title>draft genome sequence of fig (Ficus carica).</title>
        <authorList>
            <person name="Takahashi T."/>
            <person name="Nishimura K."/>
        </authorList>
    </citation>
    <scope>NUCLEOTIDE SEQUENCE</scope>
</reference>
<dbReference type="Proteomes" id="UP001187192">
    <property type="component" value="Unassembled WGS sequence"/>
</dbReference>
<protein>
    <submittedName>
        <fullName evidence="1">Uncharacterized protein</fullName>
    </submittedName>
</protein>
<proteinExistence type="predicted"/>
<dbReference type="EMBL" id="BTGU01000082">
    <property type="protein sequence ID" value="GMN58926.1"/>
    <property type="molecule type" value="Genomic_DNA"/>
</dbReference>
<evidence type="ECO:0000313" key="1">
    <source>
        <dbReference type="EMBL" id="GMN58926.1"/>
    </source>
</evidence>
<sequence>MATNQTPLNYGQSPKIPERKRDYEDIYFENQPMQINFRFTSDSSIALQLIKDDNTAAKAAKEDPL</sequence>
<organism evidence="1 2">
    <name type="scientific">Ficus carica</name>
    <name type="common">Common fig</name>
    <dbReference type="NCBI Taxonomy" id="3494"/>
    <lineage>
        <taxon>Eukaryota</taxon>
        <taxon>Viridiplantae</taxon>
        <taxon>Streptophyta</taxon>
        <taxon>Embryophyta</taxon>
        <taxon>Tracheophyta</taxon>
        <taxon>Spermatophyta</taxon>
        <taxon>Magnoliopsida</taxon>
        <taxon>eudicotyledons</taxon>
        <taxon>Gunneridae</taxon>
        <taxon>Pentapetalae</taxon>
        <taxon>rosids</taxon>
        <taxon>fabids</taxon>
        <taxon>Rosales</taxon>
        <taxon>Moraceae</taxon>
        <taxon>Ficeae</taxon>
        <taxon>Ficus</taxon>
    </lineage>
</organism>
<accession>A0AA88J134</accession>
<name>A0AA88J134_FICCA</name>
<evidence type="ECO:0000313" key="2">
    <source>
        <dbReference type="Proteomes" id="UP001187192"/>
    </source>
</evidence>
<keyword evidence="2" id="KW-1185">Reference proteome</keyword>
<gene>
    <name evidence="1" type="ORF">TIFTF001_028033</name>
</gene>
<dbReference type="AlphaFoldDB" id="A0AA88J134"/>